<name>A0A8H8SU59_9AGAM</name>
<evidence type="ECO:0000256" key="6">
    <source>
        <dbReference type="SAM" id="Phobius"/>
    </source>
</evidence>
<dbReference type="SUPFAM" id="SSF103473">
    <property type="entry name" value="MFS general substrate transporter"/>
    <property type="match status" value="1"/>
</dbReference>
<proteinExistence type="predicted"/>
<evidence type="ECO:0000256" key="5">
    <source>
        <dbReference type="ARBA" id="ARBA00023136"/>
    </source>
</evidence>
<dbReference type="Proteomes" id="UP000650533">
    <property type="component" value="Chromosome 3"/>
</dbReference>
<feature type="transmembrane region" description="Helical" evidence="6">
    <location>
        <begin position="325"/>
        <end position="345"/>
    </location>
</feature>
<feature type="transmembrane region" description="Helical" evidence="6">
    <location>
        <begin position="206"/>
        <end position="228"/>
    </location>
</feature>
<dbReference type="InterPro" id="IPR036259">
    <property type="entry name" value="MFS_trans_sf"/>
</dbReference>
<keyword evidence="3 6" id="KW-0812">Transmembrane</keyword>
<evidence type="ECO:0000313" key="8">
    <source>
        <dbReference type="Proteomes" id="UP000650533"/>
    </source>
</evidence>
<evidence type="ECO:0000256" key="2">
    <source>
        <dbReference type="ARBA" id="ARBA00022448"/>
    </source>
</evidence>
<evidence type="ECO:0000256" key="3">
    <source>
        <dbReference type="ARBA" id="ARBA00022692"/>
    </source>
</evidence>
<dbReference type="GO" id="GO:0016020">
    <property type="term" value="C:membrane"/>
    <property type="evidence" value="ECO:0007669"/>
    <property type="project" value="UniProtKB-SubCell"/>
</dbReference>
<evidence type="ECO:0000256" key="1">
    <source>
        <dbReference type="ARBA" id="ARBA00004141"/>
    </source>
</evidence>
<feature type="transmembrane region" description="Helical" evidence="6">
    <location>
        <begin position="135"/>
        <end position="152"/>
    </location>
</feature>
<dbReference type="AlphaFoldDB" id="A0A8H8SU59"/>
<protein>
    <submittedName>
        <fullName evidence="7">Major facilitator superfamily transporter</fullName>
    </submittedName>
</protein>
<organism evidence="7 8">
    <name type="scientific">Rhizoctonia solani</name>
    <dbReference type="NCBI Taxonomy" id="456999"/>
    <lineage>
        <taxon>Eukaryota</taxon>
        <taxon>Fungi</taxon>
        <taxon>Dikarya</taxon>
        <taxon>Basidiomycota</taxon>
        <taxon>Agaricomycotina</taxon>
        <taxon>Agaricomycetes</taxon>
        <taxon>Cantharellales</taxon>
        <taxon>Ceratobasidiaceae</taxon>
        <taxon>Rhizoctonia</taxon>
    </lineage>
</organism>
<sequence length="487" mass="53671">MSSPYNEKKDIERESADLKKDPAHHVTVVAAGVDDAVRLTLGQGTGQPLDPEAALKLRKKIDRHLLPLMMIRVILGTIYGQDTLGSSAILGIRADTHLDANHKTWSTCTGLSSISPTSCSSTLKIGLQRFPVGKWMAANITCWGIALIMHAACKNFGGLMACRIVLGICEGSITAGFMIVTSMFYTRKEQSIRVGYWFLMNGTAQIISGFLALGSYILIPMATAWFLTTEERAMAIERIKVNQTGVKQSLEERPALTDPKTWLFALFSCLDNIPNSLTNQRSIIVNSFGFSTLQTTLLGCVDGVIEIVTIWTGVTLAVKWEDSRAYVAVLYFIPNVLGSILVNVLPWSNKIGLLFSVWITGVGTTGFVLSLGWAIMLSAYCVGNLVGPQMWQERYKPRLSISPLLCTGTVFHGLSSLSATSSVPSFFSSFVSSFTREQERDAEPKTEEEDDAYIEETLQDGTKVERKVDKAFLDLTDIQNRDFRYVL</sequence>
<dbReference type="KEGG" id="rsx:RhiXN_02818"/>
<feature type="transmembrane region" description="Helical" evidence="6">
    <location>
        <begin position="357"/>
        <end position="386"/>
    </location>
</feature>
<dbReference type="PANTHER" id="PTHR43791">
    <property type="entry name" value="PERMEASE-RELATED"/>
    <property type="match status" value="1"/>
</dbReference>
<gene>
    <name evidence="7" type="ORF">RhiXN_02818</name>
</gene>
<keyword evidence="2" id="KW-0813">Transport</keyword>
<feature type="transmembrane region" description="Helical" evidence="6">
    <location>
        <begin position="164"/>
        <end position="186"/>
    </location>
</feature>
<dbReference type="Gene3D" id="1.20.1250.20">
    <property type="entry name" value="MFS general substrate transporter like domains"/>
    <property type="match status" value="1"/>
</dbReference>
<dbReference type="EMBL" id="CP059660">
    <property type="protein sequence ID" value="QRW17894.1"/>
    <property type="molecule type" value="Genomic_DNA"/>
</dbReference>
<evidence type="ECO:0000313" key="7">
    <source>
        <dbReference type="EMBL" id="QRW17894.1"/>
    </source>
</evidence>
<dbReference type="RefSeq" id="XP_043178131.1">
    <property type="nucleotide sequence ID" value="XM_043322635.1"/>
</dbReference>
<keyword evidence="5 6" id="KW-0472">Membrane</keyword>
<dbReference type="GeneID" id="67025098"/>
<comment type="subcellular location">
    <subcellularLocation>
        <location evidence="1">Membrane</location>
        <topology evidence="1">Multi-pass membrane protein</topology>
    </subcellularLocation>
</comment>
<dbReference type="GO" id="GO:0022857">
    <property type="term" value="F:transmembrane transporter activity"/>
    <property type="evidence" value="ECO:0007669"/>
    <property type="project" value="TreeGrafter"/>
</dbReference>
<dbReference type="PANTHER" id="PTHR43791:SF63">
    <property type="entry name" value="HIGH AFFINITY CYSTEINE TRANSPORTER"/>
    <property type="match status" value="1"/>
</dbReference>
<keyword evidence="4 6" id="KW-1133">Transmembrane helix</keyword>
<accession>A0A8H8SU59</accession>
<reference evidence="7" key="1">
    <citation type="submission" date="2020-05" db="EMBL/GenBank/DDBJ databases">
        <title>Evolutionary and genomic comparisons of hybrid uninucleate and nonhybrid Rhizoctonia fungi.</title>
        <authorList>
            <person name="Li C."/>
            <person name="Chen X."/>
        </authorList>
    </citation>
    <scope>NUCLEOTIDE SEQUENCE</scope>
    <source>
        <strain evidence="7">AG-1 IA</strain>
    </source>
</reference>
<evidence type="ECO:0000256" key="4">
    <source>
        <dbReference type="ARBA" id="ARBA00022989"/>
    </source>
</evidence>